<dbReference type="Gene3D" id="3.90.1720.10">
    <property type="entry name" value="endopeptidase domain like (from Nostoc punctiforme)"/>
    <property type="match status" value="1"/>
</dbReference>
<dbReference type="InterPro" id="IPR000064">
    <property type="entry name" value="NLP_P60_dom"/>
</dbReference>
<dbReference type="PANTHER" id="PTHR47053">
    <property type="entry name" value="MUREIN DD-ENDOPEPTIDASE MEPH-RELATED"/>
    <property type="match status" value="1"/>
</dbReference>
<dbReference type="PROSITE" id="PS51935">
    <property type="entry name" value="NLPC_P60"/>
    <property type="match status" value="1"/>
</dbReference>
<keyword evidence="3 7" id="KW-0378">Hydrolase</keyword>
<dbReference type="PANTHER" id="PTHR47053:SF1">
    <property type="entry name" value="MUREIN DD-ENDOPEPTIDASE MEPH-RELATED"/>
    <property type="match status" value="1"/>
</dbReference>
<reference evidence="7 8" key="1">
    <citation type="submission" date="2017-04" db="EMBL/GenBank/DDBJ databases">
        <authorList>
            <person name="Afonso C.L."/>
            <person name="Miller P.J."/>
            <person name="Scott M.A."/>
            <person name="Spackman E."/>
            <person name="Goraichik I."/>
            <person name="Dimitrov K.M."/>
            <person name="Suarez D.L."/>
            <person name="Swayne D.E."/>
        </authorList>
    </citation>
    <scope>NUCLEOTIDE SEQUENCE [LARGE SCALE GENOMIC DNA]</scope>
    <source>
        <strain evidence="7 8">VK13</strain>
    </source>
</reference>
<name>A0A1W1ZJ23_9BURK</name>
<protein>
    <submittedName>
        <fullName evidence="7">Cell wall-associated hydrolase, NlpC family</fullName>
    </submittedName>
</protein>
<evidence type="ECO:0000313" key="7">
    <source>
        <dbReference type="EMBL" id="SMC48021.1"/>
    </source>
</evidence>
<organism evidence="7 8">
    <name type="scientific">Polynucleobacter kasalickyi</name>
    <dbReference type="NCBI Taxonomy" id="1938817"/>
    <lineage>
        <taxon>Bacteria</taxon>
        <taxon>Pseudomonadati</taxon>
        <taxon>Pseudomonadota</taxon>
        <taxon>Betaproteobacteria</taxon>
        <taxon>Burkholderiales</taxon>
        <taxon>Burkholderiaceae</taxon>
        <taxon>Polynucleobacter</taxon>
    </lineage>
</organism>
<keyword evidence="2" id="KW-0645">Protease</keyword>
<dbReference type="Proteomes" id="UP000192708">
    <property type="component" value="Unassembled WGS sequence"/>
</dbReference>
<feature type="region of interest" description="Disordered" evidence="5">
    <location>
        <begin position="57"/>
        <end position="78"/>
    </location>
</feature>
<dbReference type="InterPro" id="IPR038765">
    <property type="entry name" value="Papain-like_cys_pep_sf"/>
</dbReference>
<dbReference type="GO" id="GO:0006508">
    <property type="term" value="P:proteolysis"/>
    <property type="evidence" value="ECO:0007669"/>
    <property type="project" value="UniProtKB-KW"/>
</dbReference>
<evidence type="ECO:0000256" key="5">
    <source>
        <dbReference type="SAM" id="MobiDB-lite"/>
    </source>
</evidence>
<evidence type="ECO:0000256" key="1">
    <source>
        <dbReference type="ARBA" id="ARBA00007074"/>
    </source>
</evidence>
<evidence type="ECO:0000256" key="4">
    <source>
        <dbReference type="ARBA" id="ARBA00022807"/>
    </source>
</evidence>
<dbReference type="GO" id="GO:0008234">
    <property type="term" value="F:cysteine-type peptidase activity"/>
    <property type="evidence" value="ECO:0007669"/>
    <property type="project" value="UniProtKB-KW"/>
</dbReference>
<keyword evidence="4" id="KW-0788">Thiol protease</keyword>
<feature type="domain" description="NlpC/P60" evidence="6">
    <location>
        <begin position="107"/>
        <end position="231"/>
    </location>
</feature>
<sequence>MNERLNFLRKVSRILKDIIIRIIYKETMNFQRLTKKSLQVVLIATTAVATVSYGQNSDENNQASAQNSSGNLVSPNQNNISANTSSNSLLNSTVKSNFYGKVTMQLSESSSTLINNAMKLIGVRYRWGDQVQTGFDASAFVKYVLKDNLGFLFPVKTTDDMSKVGLQVSRESLKPGDLVFFNTLKRENSHVGIYVGENKFIHSPARGSGVRVDDMNSVYWDMRFDGARRVDQAKNSKETLLSQ</sequence>
<evidence type="ECO:0000256" key="3">
    <source>
        <dbReference type="ARBA" id="ARBA00022801"/>
    </source>
</evidence>
<evidence type="ECO:0000313" key="8">
    <source>
        <dbReference type="Proteomes" id="UP000192708"/>
    </source>
</evidence>
<gene>
    <name evidence="7" type="ORF">SAMN06296008_105160</name>
</gene>
<dbReference type="STRING" id="1938817.SAMN06296008_105160"/>
<dbReference type="SUPFAM" id="SSF54001">
    <property type="entry name" value="Cysteine proteinases"/>
    <property type="match status" value="1"/>
</dbReference>
<evidence type="ECO:0000259" key="6">
    <source>
        <dbReference type="PROSITE" id="PS51935"/>
    </source>
</evidence>
<dbReference type="Pfam" id="PF00877">
    <property type="entry name" value="NLPC_P60"/>
    <property type="match status" value="1"/>
</dbReference>
<feature type="compositionally biased region" description="Low complexity" evidence="5">
    <location>
        <begin position="57"/>
        <end position="69"/>
    </location>
</feature>
<comment type="similarity">
    <text evidence="1">Belongs to the peptidase C40 family.</text>
</comment>
<dbReference type="EMBL" id="FWXJ01000005">
    <property type="protein sequence ID" value="SMC48021.1"/>
    <property type="molecule type" value="Genomic_DNA"/>
</dbReference>
<dbReference type="InterPro" id="IPR051202">
    <property type="entry name" value="Peptidase_C40"/>
</dbReference>
<proteinExistence type="inferred from homology"/>
<dbReference type="AlphaFoldDB" id="A0A1W1ZJ23"/>
<keyword evidence="8" id="KW-1185">Reference proteome</keyword>
<evidence type="ECO:0000256" key="2">
    <source>
        <dbReference type="ARBA" id="ARBA00022670"/>
    </source>
</evidence>
<accession>A0A1W1ZJ23</accession>